<dbReference type="Pfam" id="PF02100">
    <property type="entry name" value="ODC_AZ"/>
    <property type="match status" value="1"/>
</dbReference>
<dbReference type="PANTHER" id="PTHR10279">
    <property type="entry name" value="ORNITHINE DECARBOXYLASE ANTIZYME"/>
    <property type="match status" value="1"/>
</dbReference>
<dbReference type="InterPro" id="IPR002993">
    <property type="entry name" value="ODC_AZ"/>
</dbReference>
<keyword evidence="5" id="KW-1185">Reference proteome</keyword>
<gene>
    <name evidence="4" type="ORF">BaRGS_00035558</name>
</gene>
<dbReference type="EMBL" id="JACVVK020000477">
    <property type="protein sequence ID" value="KAK7471819.1"/>
    <property type="molecule type" value="Genomic_DNA"/>
</dbReference>
<dbReference type="SUPFAM" id="SSF55729">
    <property type="entry name" value="Acyl-CoA N-acyltransferases (Nat)"/>
    <property type="match status" value="1"/>
</dbReference>
<comment type="similarity">
    <text evidence="1">Belongs to the ODC antizyme family.</text>
</comment>
<proteinExistence type="inferred from homology"/>
<accession>A0ABD0JEG4</accession>
<sequence length="237" mass="25040">SPVAGTLYGWVQGLCGAPDVPHAGHESQVSFVTEGNGVGVLKAPPVNVEGFLADSSALASSASSSAGSVSSGSSSSHGSLVDNITASLARLPTPSKEVGLLRLSEREDGAVNLCFKVTPVPGIEVVWETILVDGKRLYVEVPSGILPEGSRESLITLLEHAEEQLKCTHVILCFKKNRPDRTSLLRVFNFFGFSILPPGHPLAPKTDDLIFMAYVIDNSDDESSDDDEDSKSDCGSE</sequence>
<evidence type="ECO:0000313" key="4">
    <source>
        <dbReference type="EMBL" id="KAK7471819.1"/>
    </source>
</evidence>
<dbReference type="AlphaFoldDB" id="A0ABD0JEG4"/>
<dbReference type="GO" id="GO:0075523">
    <property type="term" value="P:viral translational frameshifting"/>
    <property type="evidence" value="ECO:0007669"/>
    <property type="project" value="UniProtKB-KW"/>
</dbReference>
<evidence type="ECO:0000256" key="2">
    <source>
        <dbReference type="ARBA" id="ARBA00017712"/>
    </source>
</evidence>
<evidence type="ECO:0000256" key="1">
    <source>
        <dbReference type="ARBA" id="ARBA00008796"/>
    </source>
</evidence>
<protein>
    <recommendedName>
        <fullName evidence="2">Ornithine decarboxylase antizyme</fullName>
    </recommendedName>
</protein>
<dbReference type="Gene3D" id="3.40.630.60">
    <property type="match status" value="1"/>
</dbReference>
<reference evidence="4 5" key="1">
    <citation type="journal article" date="2023" name="Sci. Data">
        <title>Genome assembly of the Korean intertidal mud-creeper Batillaria attramentaria.</title>
        <authorList>
            <person name="Patra A.K."/>
            <person name="Ho P.T."/>
            <person name="Jun S."/>
            <person name="Lee S.J."/>
            <person name="Kim Y."/>
            <person name="Won Y.J."/>
        </authorList>
    </citation>
    <scope>NUCLEOTIDE SEQUENCE [LARGE SCALE GENOMIC DNA]</scope>
    <source>
        <strain evidence="4">Wonlab-2016</strain>
    </source>
</reference>
<name>A0ABD0JEG4_9CAEN</name>
<dbReference type="InterPro" id="IPR038581">
    <property type="entry name" value="ODC_AZ_sf"/>
</dbReference>
<comment type="caution">
    <text evidence="4">The sequence shown here is derived from an EMBL/GenBank/DDBJ whole genome shotgun (WGS) entry which is preliminary data.</text>
</comment>
<evidence type="ECO:0000313" key="5">
    <source>
        <dbReference type="Proteomes" id="UP001519460"/>
    </source>
</evidence>
<keyword evidence="3" id="KW-0688">Ribosomal frameshifting</keyword>
<dbReference type="Proteomes" id="UP001519460">
    <property type="component" value="Unassembled WGS sequence"/>
</dbReference>
<feature type="non-terminal residue" evidence="4">
    <location>
        <position position="1"/>
    </location>
</feature>
<evidence type="ECO:0000256" key="3">
    <source>
        <dbReference type="ARBA" id="ARBA00022758"/>
    </source>
</evidence>
<dbReference type="InterPro" id="IPR016181">
    <property type="entry name" value="Acyl_CoA_acyltransferase"/>
</dbReference>
<dbReference type="PANTHER" id="PTHR10279:SF10">
    <property type="entry name" value="ORNITHINE DECARBOXYLASE ANTIZYME"/>
    <property type="match status" value="1"/>
</dbReference>
<organism evidence="4 5">
    <name type="scientific">Batillaria attramentaria</name>
    <dbReference type="NCBI Taxonomy" id="370345"/>
    <lineage>
        <taxon>Eukaryota</taxon>
        <taxon>Metazoa</taxon>
        <taxon>Spiralia</taxon>
        <taxon>Lophotrochozoa</taxon>
        <taxon>Mollusca</taxon>
        <taxon>Gastropoda</taxon>
        <taxon>Caenogastropoda</taxon>
        <taxon>Sorbeoconcha</taxon>
        <taxon>Cerithioidea</taxon>
        <taxon>Batillariidae</taxon>
        <taxon>Batillaria</taxon>
    </lineage>
</organism>